<proteinExistence type="predicted"/>
<feature type="compositionally biased region" description="Low complexity" evidence="1">
    <location>
        <begin position="181"/>
        <end position="192"/>
    </location>
</feature>
<reference evidence="2 3" key="1">
    <citation type="submission" date="2020-09" db="EMBL/GenBank/DDBJ databases">
        <title>De no assembly of potato wild relative species, Solanum commersonii.</title>
        <authorList>
            <person name="Cho K."/>
        </authorList>
    </citation>
    <scope>NUCLEOTIDE SEQUENCE [LARGE SCALE GENOMIC DNA]</scope>
    <source>
        <strain evidence="2">LZ3.2</strain>
        <tissue evidence="2">Leaf</tissue>
    </source>
</reference>
<accession>A0A9J5XF17</accession>
<dbReference type="AlphaFoldDB" id="A0A9J5XF17"/>
<evidence type="ECO:0000313" key="3">
    <source>
        <dbReference type="Proteomes" id="UP000824120"/>
    </source>
</evidence>
<dbReference type="Proteomes" id="UP000824120">
    <property type="component" value="Chromosome 9"/>
</dbReference>
<organism evidence="2 3">
    <name type="scientific">Solanum commersonii</name>
    <name type="common">Commerson's wild potato</name>
    <name type="synonym">Commerson's nightshade</name>
    <dbReference type="NCBI Taxonomy" id="4109"/>
    <lineage>
        <taxon>Eukaryota</taxon>
        <taxon>Viridiplantae</taxon>
        <taxon>Streptophyta</taxon>
        <taxon>Embryophyta</taxon>
        <taxon>Tracheophyta</taxon>
        <taxon>Spermatophyta</taxon>
        <taxon>Magnoliopsida</taxon>
        <taxon>eudicotyledons</taxon>
        <taxon>Gunneridae</taxon>
        <taxon>Pentapetalae</taxon>
        <taxon>asterids</taxon>
        <taxon>lamiids</taxon>
        <taxon>Solanales</taxon>
        <taxon>Solanaceae</taxon>
        <taxon>Solanoideae</taxon>
        <taxon>Solaneae</taxon>
        <taxon>Solanum</taxon>
    </lineage>
</organism>
<evidence type="ECO:0000256" key="1">
    <source>
        <dbReference type="SAM" id="MobiDB-lite"/>
    </source>
</evidence>
<comment type="caution">
    <text evidence="2">The sequence shown here is derived from an EMBL/GenBank/DDBJ whole genome shotgun (WGS) entry which is preliminary data.</text>
</comment>
<sequence length="229" mass="25374">MDITLPLIESVWIGFDSNNDINGEGHAPPSCELNKRDEERKKYKEKEEAGKKAKFPKVQRSMPCKILKRKSQRIQKSESRKIQMSNLQSNIIMLIKVIACTSSPTPHGYPNMCVVVSPPHGYPIMRASAPNPHGNPIFCAANYDLLVERGEDDSQEDVIGGSDGCQEKPIETISTSPPHLVTSKVTSSTHKSQPQNIATSPKGKANPNAQKRKEAQNKKAELYDQKIAN</sequence>
<protein>
    <submittedName>
        <fullName evidence="2">Uncharacterized protein</fullName>
    </submittedName>
</protein>
<name>A0A9J5XF17_SOLCO</name>
<feature type="region of interest" description="Disordered" evidence="1">
    <location>
        <begin position="152"/>
        <end position="229"/>
    </location>
</feature>
<evidence type="ECO:0000313" key="2">
    <source>
        <dbReference type="EMBL" id="KAG5585828.1"/>
    </source>
</evidence>
<gene>
    <name evidence="2" type="ORF">H5410_046262</name>
</gene>
<feature type="compositionally biased region" description="Basic and acidic residues" evidence="1">
    <location>
        <begin position="211"/>
        <end position="229"/>
    </location>
</feature>
<feature type="compositionally biased region" description="Basic and acidic residues" evidence="1">
    <location>
        <begin position="33"/>
        <end position="51"/>
    </location>
</feature>
<dbReference type="EMBL" id="JACXVP010000009">
    <property type="protein sequence ID" value="KAG5585828.1"/>
    <property type="molecule type" value="Genomic_DNA"/>
</dbReference>
<feature type="region of interest" description="Disordered" evidence="1">
    <location>
        <begin position="19"/>
        <end position="55"/>
    </location>
</feature>
<dbReference type="OrthoDB" id="1329133at2759"/>
<keyword evidence="3" id="KW-1185">Reference proteome</keyword>